<comment type="caution">
    <text evidence="5">The sequence shown here is derived from an EMBL/GenBank/DDBJ whole genome shotgun (WGS) entry which is preliminary data.</text>
</comment>
<dbReference type="SUPFAM" id="SSF46894">
    <property type="entry name" value="C-terminal effector domain of the bipartite response regulators"/>
    <property type="match status" value="1"/>
</dbReference>
<organism evidence="5 6">
    <name type="scientific">Neolewinella xylanilytica</name>
    <dbReference type="NCBI Taxonomy" id="1514080"/>
    <lineage>
        <taxon>Bacteria</taxon>
        <taxon>Pseudomonadati</taxon>
        <taxon>Bacteroidota</taxon>
        <taxon>Saprospiria</taxon>
        <taxon>Saprospirales</taxon>
        <taxon>Lewinellaceae</taxon>
        <taxon>Neolewinella</taxon>
    </lineage>
</organism>
<evidence type="ECO:0000256" key="2">
    <source>
        <dbReference type="ARBA" id="ARBA00023125"/>
    </source>
</evidence>
<gene>
    <name evidence="5" type="ORF">CLV84_1923</name>
</gene>
<dbReference type="PROSITE" id="PS50043">
    <property type="entry name" value="HTH_LUXR_2"/>
    <property type="match status" value="1"/>
</dbReference>
<dbReference type="PANTHER" id="PTHR44688">
    <property type="entry name" value="DNA-BINDING TRANSCRIPTIONAL ACTIVATOR DEVR_DOSR"/>
    <property type="match status" value="1"/>
</dbReference>
<dbReference type="GO" id="GO:0003677">
    <property type="term" value="F:DNA binding"/>
    <property type="evidence" value="ECO:0007669"/>
    <property type="project" value="UniProtKB-KW"/>
</dbReference>
<evidence type="ECO:0000256" key="1">
    <source>
        <dbReference type="ARBA" id="ARBA00023015"/>
    </source>
</evidence>
<dbReference type="Proteomes" id="UP000237662">
    <property type="component" value="Unassembled WGS sequence"/>
</dbReference>
<keyword evidence="2" id="KW-0238">DNA-binding</keyword>
<evidence type="ECO:0000313" key="5">
    <source>
        <dbReference type="EMBL" id="PPK85034.1"/>
    </source>
</evidence>
<dbReference type="Gene3D" id="1.10.10.10">
    <property type="entry name" value="Winged helix-like DNA-binding domain superfamily/Winged helix DNA-binding domain"/>
    <property type="match status" value="1"/>
</dbReference>
<feature type="domain" description="HTH luxR-type" evidence="4">
    <location>
        <begin position="184"/>
        <end position="249"/>
    </location>
</feature>
<dbReference type="PRINTS" id="PR00038">
    <property type="entry name" value="HTHLUXR"/>
</dbReference>
<keyword evidence="1" id="KW-0805">Transcription regulation</keyword>
<dbReference type="InterPro" id="IPR035965">
    <property type="entry name" value="PAS-like_dom_sf"/>
</dbReference>
<dbReference type="Gene3D" id="3.30.450.20">
    <property type="entry name" value="PAS domain"/>
    <property type="match status" value="1"/>
</dbReference>
<dbReference type="InterPro" id="IPR016032">
    <property type="entry name" value="Sig_transdc_resp-reg_C-effctor"/>
</dbReference>
<dbReference type="InterPro" id="IPR000792">
    <property type="entry name" value="Tscrpt_reg_LuxR_C"/>
</dbReference>
<evidence type="ECO:0000259" key="4">
    <source>
        <dbReference type="PROSITE" id="PS50043"/>
    </source>
</evidence>
<evidence type="ECO:0000313" key="6">
    <source>
        <dbReference type="Proteomes" id="UP000237662"/>
    </source>
</evidence>
<dbReference type="AlphaFoldDB" id="A0A2S6I1J0"/>
<reference evidence="5 6" key="1">
    <citation type="submission" date="2018-02" db="EMBL/GenBank/DDBJ databases">
        <title>Genomic Encyclopedia of Archaeal and Bacterial Type Strains, Phase II (KMG-II): from individual species to whole genera.</title>
        <authorList>
            <person name="Goeker M."/>
        </authorList>
    </citation>
    <scope>NUCLEOTIDE SEQUENCE [LARGE SCALE GENOMIC DNA]</scope>
    <source>
        <strain evidence="5 6">DSM 29526</strain>
    </source>
</reference>
<protein>
    <submittedName>
        <fullName evidence="5">Regulatory LuxR family protein</fullName>
    </submittedName>
</protein>
<dbReference type="PROSITE" id="PS00622">
    <property type="entry name" value="HTH_LUXR_1"/>
    <property type="match status" value="1"/>
</dbReference>
<dbReference type="GO" id="GO:0006355">
    <property type="term" value="P:regulation of DNA-templated transcription"/>
    <property type="evidence" value="ECO:0007669"/>
    <property type="project" value="InterPro"/>
</dbReference>
<sequence>MTPFPIASSREAVPVPAGASLPPLTPDPSVEALLAQTNIYCYSVDYWSGRFRYVSPGISHLLGYDAKVWQFGGPQRAFQRVHPDDQECLRRIFAEMREQLMRYPVDQRATLNFAYTCRVQDASGEYLHLNHQLTFPRLDKQGFPVADFTVVTDISGLESPHPCMLLVRRVTDGRTETLHTRVFACAESVAFSRREIEVLKLVAEGCKSEEIGKRLFISYNTVCTHRKNLMKKAGVNGTVELLRIARGLGLIR</sequence>
<dbReference type="Pfam" id="PF00196">
    <property type="entry name" value="GerE"/>
    <property type="match status" value="1"/>
</dbReference>
<dbReference type="EMBL" id="PTJC01000006">
    <property type="protein sequence ID" value="PPK85034.1"/>
    <property type="molecule type" value="Genomic_DNA"/>
</dbReference>
<proteinExistence type="predicted"/>
<dbReference type="SMART" id="SM00421">
    <property type="entry name" value="HTH_LUXR"/>
    <property type="match status" value="1"/>
</dbReference>
<dbReference type="RefSeq" id="WP_170067644.1">
    <property type="nucleotide sequence ID" value="NZ_PTJC01000006.1"/>
</dbReference>
<dbReference type="InterPro" id="IPR036388">
    <property type="entry name" value="WH-like_DNA-bd_sf"/>
</dbReference>
<evidence type="ECO:0000256" key="3">
    <source>
        <dbReference type="ARBA" id="ARBA00023163"/>
    </source>
</evidence>
<accession>A0A2S6I1J0</accession>
<keyword evidence="6" id="KW-1185">Reference proteome</keyword>
<dbReference type="SUPFAM" id="SSF55785">
    <property type="entry name" value="PYP-like sensor domain (PAS domain)"/>
    <property type="match status" value="1"/>
</dbReference>
<dbReference type="PANTHER" id="PTHR44688:SF16">
    <property type="entry name" value="DNA-BINDING TRANSCRIPTIONAL ACTIVATOR DEVR_DOSR"/>
    <property type="match status" value="1"/>
</dbReference>
<name>A0A2S6I1J0_9BACT</name>
<dbReference type="CDD" id="cd06170">
    <property type="entry name" value="LuxR_C_like"/>
    <property type="match status" value="1"/>
</dbReference>
<keyword evidence="3" id="KW-0804">Transcription</keyword>